<dbReference type="PRINTS" id="PR00033">
    <property type="entry name" value="HTHASNC"/>
</dbReference>
<accession>A0A5C1QFV4</accession>
<reference evidence="5 6" key="1">
    <citation type="submission" date="2019-02" db="EMBL/GenBank/DDBJ databases">
        <authorList>
            <person name="Fomenkov A."/>
            <person name="Dubinina G."/>
            <person name="Grabovich M."/>
            <person name="Vincze T."/>
            <person name="Roberts R.J."/>
        </authorList>
    </citation>
    <scope>NUCLEOTIDE SEQUENCE [LARGE SCALE GENOMIC DNA]</scope>
    <source>
        <strain evidence="5 6">P</strain>
    </source>
</reference>
<evidence type="ECO:0000259" key="4">
    <source>
        <dbReference type="PROSITE" id="PS50956"/>
    </source>
</evidence>
<evidence type="ECO:0000256" key="1">
    <source>
        <dbReference type="ARBA" id="ARBA00023015"/>
    </source>
</evidence>
<evidence type="ECO:0000256" key="2">
    <source>
        <dbReference type="ARBA" id="ARBA00023125"/>
    </source>
</evidence>
<dbReference type="InterPro" id="IPR019888">
    <property type="entry name" value="Tscrpt_reg_AsnC-like"/>
</dbReference>
<dbReference type="InterPro" id="IPR036388">
    <property type="entry name" value="WH-like_DNA-bd_sf"/>
</dbReference>
<dbReference type="PROSITE" id="PS50956">
    <property type="entry name" value="HTH_ASNC_2"/>
    <property type="match status" value="1"/>
</dbReference>
<dbReference type="OrthoDB" id="34294at2"/>
<name>A0A5C1QFV4_9SPIO</name>
<dbReference type="SMART" id="SM00344">
    <property type="entry name" value="HTH_ASNC"/>
    <property type="match status" value="1"/>
</dbReference>
<gene>
    <name evidence="5" type="ORF">EW093_12365</name>
</gene>
<dbReference type="InterPro" id="IPR000485">
    <property type="entry name" value="AsnC-type_HTH_dom"/>
</dbReference>
<keyword evidence="3" id="KW-0804">Transcription</keyword>
<dbReference type="GO" id="GO:0006355">
    <property type="term" value="P:regulation of DNA-templated transcription"/>
    <property type="evidence" value="ECO:0007669"/>
    <property type="project" value="UniProtKB-ARBA"/>
</dbReference>
<evidence type="ECO:0000256" key="3">
    <source>
        <dbReference type="ARBA" id="ARBA00023163"/>
    </source>
</evidence>
<keyword evidence="6" id="KW-1185">Reference proteome</keyword>
<protein>
    <submittedName>
        <fullName evidence="5">Lrp/AsnC family transcriptional regulator</fullName>
    </submittedName>
</protein>
<dbReference type="GO" id="GO:0043565">
    <property type="term" value="F:sequence-specific DNA binding"/>
    <property type="evidence" value="ECO:0007669"/>
    <property type="project" value="InterPro"/>
</dbReference>
<dbReference type="PANTHER" id="PTHR30154:SF34">
    <property type="entry name" value="TRANSCRIPTIONAL REGULATOR AZLB"/>
    <property type="match status" value="1"/>
</dbReference>
<evidence type="ECO:0000313" key="6">
    <source>
        <dbReference type="Proteomes" id="UP000323824"/>
    </source>
</evidence>
<dbReference type="AlphaFoldDB" id="A0A5C1QFV4"/>
<sequence>MENLDKINRKILNILQDDCSITNNELAKRVGLAPATTLERVRKLESRGVLSNYVAQINPKSVDKDTIAFVELSLTKHTTEQVEQFNRAIVELEEVEDCYRISGDRDYLLKVRVKDIKDFDRFSFEELSKIPGIERCSTKFVLKPIINKTKITLPEEV</sequence>
<dbReference type="Proteomes" id="UP000323824">
    <property type="component" value="Chromosome"/>
</dbReference>
<keyword evidence="2" id="KW-0238">DNA-binding</keyword>
<dbReference type="PANTHER" id="PTHR30154">
    <property type="entry name" value="LEUCINE-RESPONSIVE REGULATORY PROTEIN"/>
    <property type="match status" value="1"/>
</dbReference>
<dbReference type="RefSeq" id="WP_149568712.1">
    <property type="nucleotide sequence ID" value="NZ_CP035807.1"/>
</dbReference>
<dbReference type="CDD" id="cd00090">
    <property type="entry name" value="HTH_ARSR"/>
    <property type="match status" value="1"/>
</dbReference>
<dbReference type="EMBL" id="CP035807">
    <property type="protein sequence ID" value="QEN05474.1"/>
    <property type="molecule type" value="Genomic_DNA"/>
</dbReference>
<dbReference type="InterPro" id="IPR036390">
    <property type="entry name" value="WH_DNA-bd_sf"/>
</dbReference>
<proteinExistence type="predicted"/>
<dbReference type="GO" id="GO:0043200">
    <property type="term" value="P:response to amino acid"/>
    <property type="evidence" value="ECO:0007669"/>
    <property type="project" value="TreeGrafter"/>
</dbReference>
<organism evidence="5 6">
    <name type="scientific">Thiospirochaeta perfilievii</name>
    <dbReference type="NCBI Taxonomy" id="252967"/>
    <lineage>
        <taxon>Bacteria</taxon>
        <taxon>Pseudomonadati</taxon>
        <taxon>Spirochaetota</taxon>
        <taxon>Spirochaetia</taxon>
        <taxon>Spirochaetales</taxon>
        <taxon>Spirochaetaceae</taxon>
        <taxon>Thiospirochaeta</taxon>
    </lineage>
</organism>
<dbReference type="Gene3D" id="3.30.70.920">
    <property type="match status" value="1"/>
</dbReference>
<reference evidence="5 6" key="2">
    <citation type="submission" date="2019-09" db="EMBL/GenBank/DDBJ databases">
        <title>Complete Genome Sequence and Methylome Analysis of free living Spirochaetas.</title>
        <authorList>
            <person name="Leshcheva N."/>
            <person name="Mikheeva N."/>
        </authorList>
    </citation>
    <scope>NUCLEOTIDE SEQUENCE [LARGE SCALE GENOMIC DNA]</scope>
    <source>
        <strain evidence="5 6">P</strain>
    </source>
</reference>
<dbReference type="KEGG" id="sper:EW093_12365"/>
<dbReference type="InterPro" id="IPR019887">
    <property type="entry name" value="Tscrpt_reg_AsnC/Lrp_C"/>
</dbReference>
<dbReference type="InterPro" id="IPR011008">
    <property type="entry name" value="Dimeric_a/b-barrel"/>
</dbReference>
<dbReference type="Pfam" id="PF13412">
    <property type="entry name" value="HTH_24"/>
    <property type="match status" value="1"/>
</dbReference>
<dbReference type="GO" id="GO:0005829">
    <property type="term" value="C:cytosol"/>
    <property type="evidence" value="ECO:0007669"/>
    <property type="project" value="TreeGrafter"/>
</dbReference>
<dbReference type="SUPFAM" id="SSF46785">
    <property type="entry name" value="Winged helix' DNA-binding domain"/>
    <property type="match status" value="1"/>
</dbReference>
<dbReference type="InterPro" id="IPR011991">
    <property type="entry name" value="ArsR-like_HTH"/>
</dbReference>
<evidence type="ECO:0000313" key="5">
    <source>
        <dbReference type="EMBL" id="QEN05474.1"/>
    </source>
</evidence>
<dbReference type="Gene3D" id="1.10.10.10">
    <property type="entry name" value="Winged helix-like DNA-binding domain superfamily/Winged helix DNA-binding domain"/>
    <property type="match status" value="1"/>
</dbReference>
<feature type="domain" description="HTH asnC-type" evidence="4">
    <location>
        <begin position="4"/>
        <end position="65"/>
    </location>
</feature>
<dbReference type="Pfam" id="PF01037">
    <property type="entry name" value="AsnC_trans_reg"/>
    <property type="match status" value="1"/>
</dbReference>
<keyword evidence="1" id="KW-0805">Transcription regulation</keyword>
<dbReference type="SUPFAM" id="SSF54909">
    <property type="entry name" value="Dimeric alpha+beta barrel"/>
    <property type="match status" value="1"/>
</dbReference>